<dbReference type="SUPFAM" id="SSF48452">
    <property type="entry name" value="TPR-like"/>
    <property type="match status" value="1"/>
</dbReference>
<feature type="region of interest" description="Disordered" evidence="1">
    <location>
        <begin position="1"/>
        <end position="36"/>
    </location>
</feature>
<name>A0A061B1E1_RHOTO</name>
<gene>
    <name evidence="2" type="ORF">RHTO0S_08e05094g</name>
</gene>
<evidence type="ECO:0000256" key="1">
    <source>
        <dbReference type="SAM" id="MobiDB-lite"/>
    </source>
</evidence>
<evidence type="ECO:0000313" key="2">
    <source>
        <dbReference type="EMBL" id="CDR43737.1"/>
    </source>
</evidence>
<dbReference type="OrthoDB" id="1872379at2759"/>
<proteinExistence type="predicted"/>
<accession>A0A061B1E1</accession>
<dbReference type="PANTHER" id="PTHR46014:SF1">
    <property type="entry name" value="TETRATRICOPEPTIDE REPEAT PROTEIN 1"/>
    <property type="match status" value="1"/>
</dbReference>
<feature type="compositionally biased region" description="Basic and acidic residues" evidence="1">
    <location>
        <begin position="89"/>
        <end position="107"/>
    </location>
</feature>
<dbReference type="InterPro" id="IPR052769">
    <property type="entry name" value="TPR_domain_protein"/>
</dbReference>
<feature type="region of interest" description="Disordered" evidence="1">
    <location>
        <begin position="68"/>
        <end position="117"/>
    </location>
</feature>
<dbReference type="InterPro" id="IPR011990">
    <property type="entry name" value="TPR-like_helical_dom_sf"/>
</dbReference>
<dbReference type="Gene3D" id="1.25.40.10">
    <property type="entry name" value="Tetratricopeptide repeat domain"/>
    <property type="match status" value="1"/>
</dbReference>
<dbReference type="EMBL" id="LK052943">
    <property type="protein sequence ID" value="CDR43737.1"/>
    <property type="molecule type" value="Genomic_DNA"/>
</dbReference>
<protein>
    <submittedName>
        <fullName evidence="2">RHTO0S08e05094g1_1</fullName>
    </submittedName>
</protein>
<dbReference type="AlphaFoldDB" id="A0A061B1E1"/>
<organism evidence="2">
    <name type="scientific">Rhodotorula toruloides</name>
    <name type="common">Yeast</name>
    <name type="synonym">Rhodosporidium toruloides</name>
    <dbReference type="NCBI Taxonomy" id="5286"/>
    <lineage>
        <taxon>Eukaryota</taxon>
        <taxon>Fungi</taxon>
        <taxon>Dikarya</taxon>
        <taxon>Basidiomycota</taxon>
        <taxon>Pucciniomycotina</taxon>
        <taxon>Microbotryomycetes</taxon>
        <taxon>Sporidiobolales</taxon>
        <taxon>Sporidiobolaceae</taxon>
        <taxon>Rhodotorula</taxon>
    </lineage>
</organism>
<dbReference type="PANTHER" id="PTHR46014">
    <property type="entry name" value="TETRATRICOPEPTIDE REPEAT PROTEIN 1"/>
    <property type="match status" value="1"/>
</dbReference>
<dbReference type="SMART" id="SM00028">
    <property type="entry name" value="TPR"/>
    <property type="match status" value="2"/>
</dbReference>
<reference evidence="2" key="1">
    <citation type="journal article" date="2014" name="Genome Announc.">
        <title>Draft genome sequence of Rhodosporidium toruloides CECT1137, an oleaginous yeast of biotechnological interest.</title>
        <authorList>
            <person name="Morin N."/>
            <person name="Calcas X."/>
            <person name="Devillers H."/>
            <person name="Durrens P."/>
            <person name="Sherman D.J."/>
            <person name="Nicaud J.-M."/>
            <person name="Neuveglise C."/>
        </authorList>
    </citation>
    <scope>NUCLEOTIDE SEQUENCE</scope>
    <source>
        <strain evidence="2">CECT1137</strain>
    </source>
</reference>
<sequence>MSTSGSRFEELDEGDTVSRGPAQTEGTAQAEESAVSWSIRDLLERATSLKAKGNTEFGQGRWQPALETYREAIAELPPAPPKPASPSLKGKEKAIEDDGQTEQKEEETAGTAGEQDEVRELRAMLSANVAACLLKLERYKEAVTACDSALEEKPDYAKALHRRALANEAIGSWSSLEASLADFNKLATLPDVSPLLADQSKAAQRRLPEKIRAEQDKEKDEVIGKLKDLGNTLLGKFGLSTDNFKFVEQPGGGHSISFQR</sequence>
<dbReference type="InterPro" id="IPR019734">
    <property type="entry name" value="TPR_rpt"/>
</dbReference>